<proteinExistence type="predicted"/>
<protein>
    <submittedName>
        <fullName evidence="3">ABC-type transport system involved in cytochrome bd biosynthesis fused ATPase/permease subunit</fullName>
    </submittedName>
</protein>
<dbReference type="Pfam" id="PF00005">
    <property type="entry name" value="ABC_tran"/>
    <property type="match status" value="1"/>
</dbReference>
<feature type="domain" description="ABC transporter" evidence="2">
    <location>
        <begin position="3"/>
        <end position="94"/>
    </location>
</feature>
<dbReference type="GO" id="GO:0005524">
    <property type="term" value="F:ATP binding"/>
    <property type="evidence" value="ECO:0007669"/>
    <property type="project" value="InterPro"/>
</dbReference>
<reference evidence="3 4" key="1">
    <citation type="submission" date="2020-08" db="EMBL/GenBank/DDBJ databases">
        <title>Genomic Encyclopedia of Type Strains, Phase IV (KMG-IV): sequencing the most valuable type-strain genomes for metagenomic binning, comparative biology and taxonomic classification.</title>
        <authorList>
            <person name="Goeker M."/>
        </authorList>
    </citation>
    <scope>NUCLEOTIDE SEQUENCE [LARGE SCALE GENOMIC DNA]</scope>
    <source>
        <strain evidence="3 4">DSM 13481</strain>
    </source>
</reference>
<evidence type="ECO:0000259" key="2">
    <source>
        <dbReference type="Pfam" id="PF00005"/>
    </source>
</evidence>
<dbReference type="EMBL" id="JACHEX010000007">
    <property type="protein sequence ID" value="MBB6063384.1"/>
    <property type="molecule type" value="Genomic_DNA"/>
</dbReference>
<dbReference type="AlphaFoldDB" id="A0A841GQ50"/>
<dbReference type="GO" id="GO:0016887">
    <property type="term" value="F:ATP hydrolysis activity"/>
    <property type="evidence" value="ECO:0007669"/>
    <property type="project" value="InterPro"/>
</dbReference>
<keyword evidence="4" id="KW-1185">Reference proteome</keyword>
<dbReference type="InterPro" id="IPR003439">
    <property type="entry name" value="ABC_transporter-like_ATP-bd"/>
</dbReference>
<evidence type="ECO:0000256" key="1">
    <source>
        <dbReference type="ARBA" id="ARBA00022448"/>
    </source>
</evidence>
<evidence type="ECO:0000313" key="3">
    <source>
        <dbReference type="EMBL" id="MBB6063384.1"/>
    </source>
</evidence>
<dbReference type="PANTHER" id="PTHR42734">
    <property type="entry name" value="METAL TRANSPORT SYSTEM ATP-BINDING PROTEIN TM_0124-RELATED"/>
    <property type="match status" value="1"/>
</dbReference>
<gene>
    <name evidence="3" type="ORF">HNP65_001855</name>
</gene>
<dbReference type="InterPro" id="IPR027417">
    <property type="entry name" value="P-loop_NTPase"/>
</dbReference>
<evidence type="ECO:0000313" key="4">
    <source>
        <dbReference type="Proteomes" id="UP000555828"/>
    </source>
</evidence>
<dbReference type="SUPFAM" id="SSF52540">
    <property type="entry name" value="P-loop containing nucleoside triphosphate hydrolases"/>
    <property type="match status" value="1"/>
</dbReference>
<keyword evidence="1" id="KW-0813">Transport</keyword>
<organism evidence="3 4">
    <name type="scientific">Thermosipho japonicus</name>
    <dbReference type="NCBI Taxonomy" id="90323"/>
    <lineage>
        <taxon>Bacteria</taxon>
        <taxon>Thermotogati</taxon>
        <taxon>Thermotogota</taxon>
        <taxon>Thermotogae</taxon>
        <taxon>Thermotogales</taxon>
        <taxon>Fervidobacteriaceae</taxon>
        <taxon>Thermosipho</taxon>
    </lineage>
</organism>
<dbReference type="Gene3D" id="3.40.50.300">
    <property type="entry name" value="P-loop containing nucleotide triphosphate hydrolases"/>
    <property type="match status" value="1"/>
</dbReference>
<sequence length="138" mass="15806">MPLNKIEINSYYSRIGYLPQHSILFKGTVKENILLGEEKSLDDKLLEFLDYLALEKEVEEGGRNLSGGERQRIAIVRTFAKGDKDLYLLDEPTTYLDGAKIRTLKEMIKSKSSESIILIFLHSQDFLENLCDSIVEFS</sequence>
<dbReference type="Proteomes" id="UP000555828">
    <property type="component" value="Unassembled WGS sequence"/>
</dbReference>
<dbReference type="InterPro" id="IPR050153">
    <property type="entry name" value="Metal_Ion_Import_ABC"/>
</dbReference>
<comment type="caution">
    <text evidence="3">The sequence shown here is derived from an EMBL/GenBank/DDBJ whole genome shotgun (WGS) entry which is preliminary data.</text>
</comment>
<accession>A0A841GQ50</accession>
<name>A0A841GQ50_9BACT</name>